<feature type="binding site" evidence="10">
    <location>
        <position position="304"/>
    </location>
    <ligand>
        <name>Mn(2+)</name>
        <dbReference type="ChEBI" id="CHEBI:29035"/>
    </ligand>
</feature>
<evidence type="ECO:0000256" key="2">
    <source>
        <dbReference type="ARBA" id="ARBA00007456"/>
    </source>
</evidence>
<dbReference type="AlphaFoldDB" id="A0A803N5D2"/>
<evidence type="ECO:0000256" key="5">
    <source>
        <dbReference type="ARBA" id="ARBA00022723"/>
    </source>
</evidence>
<dbReference type="Pfam" id="PF00190">
    <property type="entry name" value="Cupin_1"/>
    <property type="match status" value="1"/>
</dbReference>
<feature type="disulfide bond" evidence="11">
    <location>
        <begin position="182"/>
        <end position="197"/>
    </location>
</feature>
<feature type="binding site" evidence="9">
    <location>
        <position position="265"/>
    </location>
    <ligand>
        <name>oxalate</name>
        <dbReference type="ChEBI" id="CHEBI:30623"/>
    </ligand>
</feature>
<feature type="binding site" evidence="10">
    <location>
        <position position="261"/>
    </location>
    <ligand>
        <name>Mn(2+)</name>
        <dbReference type="ChEBI" id="CHEBI:29035"/>
    </ligand>
</feature>
<keyword evidence="5 9" id="KW-0479">Metal-binding</keyword>
<keyword evidence="8 9" id="KW-0464">Manganese</keyword>
<dbReference type="Gramene" id="AUR62040805-RA">
    <property type="protein sequence ID" value="AUR62040805-RA:cds"/>
    <property type="gene ID" value="AUR62040805"/>
</dbReference>
<comment type="similarity">
    <text evidence="2">Belongs to the germin family.</text>
</comment>
<sequence length="372" mass="40739">MKLKMENANFAEYLAILVAEAWANRINIRERVKSVQCLPRETVLQPHLMAHQAGLVPEGSEVHWNLAANPIIDCVATSTLHAEVPAWKKARIFRYLRGTADIGLVYGNGKECLVTGYSDSDYAADVDTRRSVTGYVFTLGGSVDTSMYVKQIIHIYWVPIVTKRFVNEPSFTHASTIEVDFCIANRSLPRSPQGYPCKDPTKVTTDDFVFTGFRGEKSTENIFGNNITLAFVDEFPAINGLGLSMARLDLAVGGVVPVHSHRTSEIIVVINGTIIAGIIDTNNTAYYKRLEAGDVMIFPQFLLHFQINVGKTRALAFVALNGANPGIQTTSTSLFGGNLPAEIASKITLISPEEVIRLKKIFGGISPASYIA</sequence>
<name>A0A803N5D2_CHEQI</name>
<keyword evidence="6" id="KW-0732">Signal</keyword>
<proteinExistence type="inferred from homology"/>
<keyword evidence="4" id="KW-0964">Secreted</keyword>
<feature type="binding site" evidence="10">
    <location>
        <position position="259"/>
    </location>
    <ligand>
        <name>Mn(2+)</name>
        <dbReference type="ChEBI" id="CHEBI:29035"/>
    </ligand>
</feature>
<reference evidence="13" key="2">
    <citation type="submission" date="2021-03" db="UniProtKB">
        <authorList>
            <consortium name="EnsemblPlants"/>
        </authorList>
    </citation>
    <scope>IDENTIFICATION</scope>
</reference>
<dbReference type="EnsemblPlants" id="AUR62040805-RA">
    <property type="protein sequence ID" value="AUR62040805-RA:cds"/>
    <property type="gene ID" value="AUR62040805"/>
</dbReference>
<dbReference type="InterPro" id="IPR014710">
    <property type="entry name" value="RmlC-like_jellyroll"/>
</dbReference>
<evidence type="ECO:0000256" key="9">
    <source>
        <dbReference type="PIRSR" id="PIRSR601929-1"/>
    </source>
</evidence>
<keyword evidence="14" id="KW-1185">Reference proteome</keyword>
<dbReference type="GO" id="GO:0048046">
    <property type="term" value="C:apoplast"/>
    <property type="evidence" value="ECO:0007669"/>
    <property type="project" value="UniProtKB-SubCell"/>
</dbReference>
<dbReference type="InterPro" id="IPR001929">
    <property type="entry name" value="Germin"/>
</dbReference>
<dbReference type="CDD" id="cd02241">
    <property type="entry name" value="cupin_OxOx"/>
    <property type="match status" value="1"/>
</dbReference>
<keyword evidence="7 11" id="KW-1015">Disulfide bond</keyword>
<feature type="domain" description="Cupin type-1" evidence="12">
    <location>
        <begin position="211"/>
        <end position="356"/>
    </location>
</feature>
<evidence type="ECO:0000256" key="8">
    <source>
        <dbReference type="ARBA" id="ARBA00023211"/>
    </source>
</evidence>
<dbReference type="SUPFAM" id="SSF51182">
    <property type="entry name" value="RmlC-like cupins"/>
    <property type="match status" value="1"/>
</dbReference>
<dbReference type="GO" id="GO:0030145">
    <property type="term" value="F:manganese ion binding"/>
    <property type="evidence" value="ECO:0007669"/>
    <property type="project" value="InterPro"/>
</dbReference>
<accession>A0A803N5D2</accession>
<evidence type="ECO:0000256" key="7">
    <source>
        <dbReference type="ARBA" id="ARBA00023157"/>
    </source>
</evidence>
<evidence type="ECO:0000256" key="6">
    <source>
        <dbReference type="ARBA" id="ARBA00022729"/>
    </source>
</evidence>
<dbReference type="SMART" id="SM00835">
    <property type="entry name" value="Cupin_1"/>
    <property type="match status" value="1"/>
</dbReference>
<dbReference type="InterPro" id="IPR011051">
    <property type="entry name" value="RmlC_Cupin_sf"/>
</dbReference>
<comment type="subcellular location">
    <subcellularLocation>
        <location evidence="1">Secreted</location>
        <location evidence="1">Extracellular space</location>
        <location evidence="1">Apoplast</location>
    </subcellularLocation>
</comment>
<organism evidence="13 14">
    <name type="scientific">Chenopodium quinoa</name>
    <name type="common">Quinoa</name>
    <dbReference type="NCBI Taxonomy" id="63459"/>
    <lineage>
        <taxon>Eukaryota</taxon>
        <taxon>Viridiplantae</taxon>
        <taxon>Streptophyta</taxon>
        <taxon>Embryophyta</taxon>
        <taxon>Tracheophyta</taxon>
        <taxon>Spermatophyta</taxon>
        <taxon>Magnoliopsida</taxon>
        <taxon>eudicotyledons</taxon>
        <taxon>Gunneridae</taxon>
        <taxon>Pentapetalae</taxon>
        <taxon>Caryophyllales</taxon>
        <taxon>Chenopodiaceae</taxon>
        <taxon>Chenopodioideae</taxon>
        <taxon>Atripliceae</taxon>
        <taxon>Chenopodium</taxon>
    </lineage>
</organism>
<protein>
    <recommendedName>
        <fullName evidence="12">Cupin type-1 domain-containing protein</fullName>
    </recommendedName>
</protein>
<evidence type="ECO:0000313" key="14">
    <source>
        <dbReference type="Proteomes" id="UP000596660"/>
    </source>
</evidence>
<dbReference type="Gene3D" id="2.60.120.10">
    <property type="entry name" value="Jelly Rolls"/>
    <property type="match status" value="1"/>
</dbReference>
<dbReference type="FunFam" id="2.60.120.10:FF:000047">
    <property type="entry name" value="Auxin-binding protein ABP19a"/>
    <property type="match status" value="1"/>
</dbReference>
<dbReference type="PANTHER" id="PTHR31238">
    <property type="entry name" value="GERMIN-LIKE PROTEIN SUBFAMILY 3 MEMBER 3"/>
    <property type="match status" value="1"/>
</dbReference>
<dbReference type="Proteomes" id="UP000596660">
    <property type="component" value="Unplaced"/>
</dbReference>
<evidence type="ECO:0000256" key="3">
    <source>
        <dbReference type="ARBA" id="ARBA00022523"/>
    </source>
</evidence>
<reference evidence="13" key="1">
    <citation type="journal article" date="2017" name="Nature">
        <title>The genome of Chenopodium quinoa.</title>
        <authorList>
            <person name="Jarvis D.E."/>
            <person name="Ho Y.S."/>
            <person name="Lightfoot D.J."/>
            <person name="Schmoeckel S.M."/>
            <person name="Li B."/>
            <person name="Borm T.J.A."/>
            <person name="Ohyanagi H."/>
            <person name="Mineta K."/>
            <person name="Michell C.T."/>
            <person name="Saber N."/>
            <person name="Kharbatia N.M."/>
            <person name="Rupper R.R."/>
            <person name="Sharp A.R."/>
            <person name="Dally N."/>
            <person name="Boughton B.A."/>
            <person name="Woo Y.H."/>
            <person name="Gao G."/>
            <person name="Schijlen E.G.W.M."/>
            <person name="Guo X."/>
            <person name="Momin A.A."/>
            <person name="Negrao S."/>
            <person name="Al-Babili S."/>
            <person name="Gehring C."/>
            <person name="Roessner U."/>
            <person name="Jung C."/>
            <person name="Murphy K."/>
            <person name="Arold S.T."/>
            <person name="Gojobori T."/>
            <person name="van der Linden C.G."/>
            <person name="van Loo E.N."/>
            <person name="Jellen E.N."/>
            <person name="Maughan P.J."/>
            <person name="Tester M."/>
        </authorList>
    </citation>
    <scope>NUCLEOTIDE SEQUENCE [LARGE SCALE GENOMIC DNA]</scope>
    <source>
        <strain evidence="13">cv. PI 614886</strain>
    </source>
</reference>
<evidence type="ECO:0000256" key="10">
    <source>
        <dbReference type="PIRSR" id="PIRSR601929-2"/>
    </source>
</evidence>
<dbReference type="PRINTS" id="PR00325">
    <property type="entry name" value="GERMIN"/>
</dbReference>
<evidence type="ECO:0000256" key="1">
    <source>
        <dbReference type="ARBA" id="ARBA00004271"/>
    </source>
</evidence>
<feature type="binding site" evidence="9">
    <location>
        <position position="261"/>
    </location>
    <ligand>
        <name>oxalate</name>
        <dbReference type="ChEBI" id="CHEBI:30623"/>
    </ligand>
</feature>
<keyword evidence="3" id="KW-0052">Apoplast</keyword>
<dbReference type="InterPro" id="IPR006045">
    <property type="entry name" value="Cupin_1"/>
</dbReference>
<evidence type="ECO:0000313" key="13">
    <source>
        <dbReference type="EnsemblPlants" id="AUR62040805-RA:cds"/>
    </source>
</evidence>
<evidence type="ECO:0000259" key="12">
    <source>
        <dbReference type="SMART" id="SM00835"/>
    </source>
</evidence>
<feature type="binding site" evidence="10">
    <location>
        <position position="265"/>
    </location>
    <ligand>
        <name>Mn(2+)</name>
        <dbReference type="ChEBI" id="CHEBI:29035"/>
    </ligand>
</feature>
<evidence type="ECO:0000256" key="4">
    <source>
        <dbReference type="ARBA" id="ARBA00022525"/>
    </source>
</evidence>
<evidence type="ECO:0000256" key="11">
    <source>
        <dbReference type="PIRSR" id="PIRSR601929-3"/>
    </source>
</evidence>